<dbReference type="Proteomes" id="UP000005384">
    <property type="component" value="Unassembled WGS sequence"/>
</dbReference>
<protein>
    <recommendedName>
        <fullName evidence="3">DUF2007 domain-containing protein</fullName>
    </recommendedName>
</protein>
<reference evidence="1 2" key="1">
    <citation type="submission" date="2011-08" db="EMBL/GenBank/DDBJ databases">
        <title>The Genome Sequence of Clostridium hathewayi WAL-18680.</title>
        <authorList>
            <consortium name="The Broad Institute Genome Sequencing Platform"/>
            <person name="Earl A."/>
            <person name="Ward D."/>
            <person name="Feldgarden M."/>
            <person name="Gevers D."/>
            <person name="Finegold S.M."/>
            <person name="Summanen P.H."/>
            <person name="Molitoris D.R."/>
            <person name="Song M."/>
            <person name="Daigneault M."/>
            <person name="Allen-Vercoe E."/>
            <person name="Young S.K."/>
            <person name="Zeng Q."/>
            <person name="Gargeya S."/>
            <person name="Fitzgerald M."/>
            <person name="Haas B."/>
            <person name="Abouelleil A."/>
            <person name="Alvarado L."/>
            <person name="Arachchi H.M."/>
            <person name="Berlin A."/>
            <person name="Brown A."/>
            <person name="Chapman S.B."/>
            <person name="Chen Z."/>
            <person name="Dunbar C."/>
            <person name="Freedman E."/>
            <person name="Gearin G."/>
            <person name="Gellesch M."/>
            <person name="Goldberg J."/>
            <person name="Griggs A."/>
            <person name="Gujja S."/>
            <person name="Heiman D."/>
            <person name="Howarth C."/>
            <person name="Larson L."/>
            <person name="Lui A."/>
            <person name="MacDonald P.J.P."/>
            <person name="Montmayeur A."/>
            <person name="Murphy C."/>
            <person name="Neiman D."/>
            <person name="Pearson M."/>
            <person name="Priest M."/>
            <person name="Roberts A."/>
            <person name="Saif S."/>
            <person name="Shea T."/>
            <person name="Shenoy N."/>
            <person name="Sisk P."/>
            <person name="Stolte C."/>
            <person name="Sykes S."/>
            <person name="Wortman J."/>
            <person name="Nusbaum C."/>
            <person name="Birren B."/>
        </authorList>
    </citation>
    <scope>NUCLEOTIDE SEQUENCE [LARGE SCALE GENOMIC DNA]</scope>
    <source>
        <strain evidence="1 2">WAL-18680</strain>
    </source>
</reference>
<organism evidence="1 2">
    <name type="scientific">Hungatella hathewayi WAL-18680</name>
    <dbReference type="NCBI Taxonomy" id="742737"/>
    <lineage>
        <taxon>Bacteria</taxon>
        <taxon>Bacillati</taxon>
        <taxon>Bacillota</taxon>
        <taxon>Clostridia</taxon>
        <taxon>Lachnospirales</taxon>
        <taxon>Lachnospiraceae</taxon>
        <taxon>Hungatella</taxon>
    </lineage>
</organism>
<proteinExistence type="predicted"/>
<sequence>MITVFNRREVYTTFDMKKFNEIRTCLEQAGIEYTYRTVSQNGSAGIAPNNRSRMGSIGVNLQKDLEYLVYVKKSDYEKALHVLK</sequence>
<evidence type="ECO:0008006" key="3">
    <source>
        <dbReference type="Google" id="ProtNLM"/>
    </source>
</evidence>
<name>G5IC44_9FIRM</name>
<comment type="caution">
    <text evidence="1">The sequence shown here is derived from an EMBL/GenBank/DDBJ whole genome shotgun (WGS) entry which is preliminary data.</text>
</comment>
<evidence type="ECO:0000313" key="1">
    <source>
        <dbReference type="EMBL" id="EHI60962.1"/>
    </source>
</evidence>
<evidence type="ECO:0000313" key="2">
    <source>
        <dbReference type="Proteomes" id="UP000005384"/>
    </source>
</evidence>
<accession>G5IC44</accession>
<dbReference type="HOGENOM" id="CLU_189763_0_0_9"/>
<dbReference type="RefSeq" id="WP_006779013.1">
    <property type="nucleotide sequence ID" value="NZ_CP040506.1"/>
</dbReference>
<gene>
    <name evidence="1" type="ORF">HMPREF9473_01027</name>
</gene>
<dbReference type="EMBL" id="ADLN01000009">
    <property type="protein sequence ID" value="EHI60962.1"/>
    <property type="molecule type" value="Genomic_DNA"/>
</dbReference>
<dbReference type="OrthoDB" id="1734503at2"/>
<dbReference type="PATRIC" id="fig|742737.3.peg.1030"/>
<keyword evidence="2" id="KW-1185">Reference proteome</keyword>
<dbReference type="AlphaFoldDB" id="G5IC44"/>